<dbReference type="EMBL" id="MU274908">
    <property type="protein sequence ID" value="KAI0090454.1"/>
    <property type="molecule type" value="Genomic_DNA"/>
</dbReference>
<proteinExistence type="predicted"/>
<protein>
    <submittedName>
        <fullName evidence="1">Uncharacterized protein</fullName>
    </submittedName>
</protein>
<accession>A0ACB8U896</accession>
<comment type="caution">
    <text evidence="1">The sequence shown here is derived from an EMBL/GenBank/DDBJ whole genome shotgun (WGS) entry which is preliminary data.</text>
</comment>
<organism evidence="1 2">
    <name type="scientific">Irpex rosettiformis</name>
    <dbReference type="NCBI Taxonomy" id="378272"/>
    <lineage>
        <taxon>Eukaryota</taxon>
        <taxon>Fungi</taxon>
        <taxon>Dikarya</taxon>
        <taxon>Basidiomycota</taxon>
        <taxon>Agaricomycotina</taxon>
        <taxon>Agaricomycetes</taxon>
        <taxon>Polyporales</taxon>
        <taxon>Irpicaceae</taxon>
        <taxon>Irpex</taxon>
    </lineage>
</organism>
<sequence length="414" mass="47015">MDPASATISIVSFGFTVFNRVNEVRKAIKAAPEQLQALQESCLVIDLYLNKLQAAQTLTLSRTTKEMAYLDLLCRRARHHLEQVDHALNNVLVHSSRGGEIKARSLNRFRWFLMKNDLEGISRKVKESQDALGMMLEFMHSNYLRFIAASINDVQCHPLFMSSPPCETAHIVDEDPPHGRSILQCLPNCKCRCHNSSFSHLISSTLTHYLGQILLSKRLLHTLWSSRSLCNVQTCRGDLQQPLQIIWLLPRGFLHVHAYLQTTILMNYPIKLSVVCMRRSISWSAPIWDAITRADLDGVRTFLSTGKTSVWDANPEGWTVFAVSRSLQFNFHGTCSGFYFYYRTYIRYHLSSMRAIDGNATPPKKACKSSVASSKRVQRQYYFSKLNITTHRTTGSSWDFSSAFLPTPVVALGT</sequence>
<dbReference type="Proteomes" id="UP001055072">
    <property type="component" value="Unassembled WGS sequence"/>
</dbReference>
<evidence type="ECO:0000313" key="1">
    <source>
        <dbReference type="EMBL" id="KAI0090454.1"/>
    </source>
</evidence>
<reference evidence="1" key="1">
    <citation type="journal article" date="2021" name="Environ. Microbiol.">
        <title>Gene family expansions and transcriptome signatures uncover fungal adaptations to wood decay.</title>
        <authorList>
            <person name="Hage H."/>
            <person name="Miyauchi S."/>
            <person name="Viragh M."/>
            <person name="Drula E."/>
            <person name="Min B."/>
            <person name="Chaduli D."/>
            <person name="Navarro D."/>
            <person name="Favel A."/>
            <person name="Norest M."/>
            <person name="Lesage-Meessen L."/>
            <person name="Balint B."/>
            <person name="Merenyi Z."/>
            <person name="de Eugenio L."/>
            <person name="Morin E."/>
            <person name="Martinez A.T."/>
            <person name="Baldrian P."/>
            <person name="Stursova M."/>
            <person name="Martinez M.J."/>
            <person name="Novotny C."/>
            <person name="Magnuson J.K."/>
            <person name="Spatafora J.W."/>
            <person name="Maurice S."/>
            <person name="Pangilinan J."/>
            <person name="Andreopoulos W."/>
            <person name="LaButti K."/>
            <person name="Hundley H."/>
            <person name="Na H."/>
            <person name="Kuo A."/>
            <person name="Barry K."/>
            <person name="Lipzen A."/>
            <person name="Henrissat B."/>
            <person name="Riley R."/>
            <person name="Ahrendt S."/>
            <person name="Nagy L.G."/>
            <person name="Grigoriev I.V."/>
            <person name="Martin F."/>
            <person name="Rosso M.N."/>
        </authorList>
    </citation>
    <scope>NUCLEOTIDE SEQUENCE</scope>
    <source>
        <strain evidence="1">CBS 384.51</strain>
    </source>
</reference>
<gene>
    <name evidence="1" type="ORF">BDY19DRAFT_773051</name>
</gene>
<evidence type="ECO:0000313" key="2">
    <source>
        <dbReference type="Proteomes" id="UP001055072"/>
    </source>
</evidence>
<keyword evidence="2" id="KW-1185">Reference proteome</keyword>
<name>A0ACB8U896_9APHY</name>